<organism evidence="17 18">
    <name type="scientific">Comamonas testosteroni TK102</name>
    <dbReference type="NCBI Taxonomy" id="1392005"/>
    <lineage>
        <taxon>Bacteria</taxon>
        <taxon>Pseudomonadati</taxon>
        <taxon>Pseudomonadota</taxon>
        <taxon>Betaproteobacteria</taxon>
        <taxon>Burkholderiales</taxon>
        <taxon>Comamonadaceae</taxon>
        <taxon>Comamonas</taxon>
    </lineage>
</organism>
<dbReference type="InterPro" id="IPR027417">
    <property type="entry name" value="P-loop_NTPase"/>
</dbReference>
<evidence type="ECO:0000256" key="10">
    <source>
        <dbReference type="ARBA" id="ARBA00034923"/>
    </source>
</evidence>
<protein>
    <recommendedName>
        <fullName evidence="9">DNA 3'-5' helicase</fullName>
        <ecNumber evidence="9">5.6.2.4</ecNumber>
    </recommendedName>
    <alternativeName>
        <fullName evidence="10">DNA 3'-5' helicase II</fullName>
    </alternativeName>
</protein>
<dbReference type="GO" id="GO:0000725">
    <property type="term" value="P:recombinational repair"/>
    <property type="evidence" value="ECO:0007669"/>
    <property type="project" value="TreeGrafter"/>
</dbReference>
<keyword evidence="13" id="KW-0175">Coiled coil</keyword>
<evidence type="ECO:0000259" key="16">
    <source>
        <dbReference type="PROSITE" id="PS51217"/>
    </source>
</evidence>
<evidence type="ECO:0000256" key="14">
    <source>
        <dbReference type="SAM" id="MobiDB-lite"/>
    </source>
</evidence>
<evidence type="ECO:0000313" key="18">
    <source>
        <dbReference type="Proteomes" id="UP000028782"/>
    </source>
</evidence>
<dbReference type="GO" id="GO:0016887">
    <property type="term" value="F:ATP hydrolysis activity"/>
    <property type="evidence" value="ECO:0007669"/>
    <property type="project" value="RHEA"/>
</dbReference>
<evidence type="ECO:0000256" key="12">
    <source>
        <dbReference type="PROSITE-ProRule" id="PRU00560"/>
    </source>
</evidence>
<evidence type="ECO:0000256" key="3">
    <source>
        <dbReference type="ARBA" id="ARBA00022801"/>
    </source>
</evidence>
<dbReference type="EC" id="5.6.2.4" evidence="9"/>
<accession>A0A076PN30</accession>
<dbReference type="Gene3D" id="3.40.50.300">
    <property type="entry name" value="P-loop containing nucleotide triphosphate hydrolases"/>
    <property type="match status" value="3"/>
</dbReference>
<keyword evidence="4 12" id="KW-0347">Helicase</keyword>
<dbReference type="RefSeq" id="WP_043370961.1">
    <property type="nucleotide sequence ID" value="NZ_CP006704.1"/>
</dbReference>
<keyword evidence="3 12" id="KW-0378">Hydrolase</keyword>
<comment type="catalytic activity">
    <reaction evidence="8">
        <text>Couples ATP hydrolysis with the unwinding of duplex DNA by translocating in the 3'-5' direction.</text>
        <dbReference type="EC" id="5.6.2.4"/>
    </reaction>
</comment>
<dbReference type="EMBL" id="CP006704">
    <property type="protein sequence ID" value="AIJ45065.1"/>
    <property type="molecule type" value="Genomic_DNA"/>
</dbReference>
<dbReference type="Gene3D" id="1.10.10.160">
    <property type="match status" value="1"/>
</dbReference>
<dbReference type="AlphaFoldDB" id="A0A076PN30"/>
<feature type="coiled-coil region" evidence="13">
    <location>
        <begin position="156"/>
        <end position="186"/>
    </location>
</feature>
<dbReference type="HOGENOM" id="CLU_004585_5_6_4"/>
<dbReference type="Pfam" id="PF13361">
    <property type="entry name" value="UvrD_C"/>
    <property type="match status" value="1"/>
</dbReference>
<keyword evidence="2 12" id="KW-0547">Nucleotide-binding</keyword>
<gene>
    <name evidence="17" type="ORF">O987_04500</name>
</gene>
<evidence type="ECO:0000256" key="1">
    <source>
        <dbReference type="ARBA" id="ARBA00009922"/>
    </source>
</evidence>
<dbReference type="GO" id="GO:0005524">
    <property type="term" value="F:ATP binding"/>
    <property type="evidence" value="ECO:0007669"/>
    <property type="project" value="UniProtKB-UniRule"/>
</dbReference>
<evidence type="ECO:0000256" key="8">
    <source>
        <dbReference type="ARBA" id="ARBA00034617"/>
    </source>
</evidence>
<keyword evidence="6" id="KW-0238">DNA-binding</keyword>
<evidence type="ECO:0000256" key="5">
    <source>
        <dbReference type="ARBA" id="ARBA00022840"/>
    </source>
</evidence>
<dbReference type="InterPro" id="IPR014016">
    <property type="entry name" value="UvrD-like_ATP-bd"/>
</dbReference>
<dbReference type="KEGG" id="ctes:O987_04500"/>
<feature type="compositionally biased region" description="Low complexity" evidence="14">
    <location>
        <begin position="73"/>
        <end position="84"/>
    </location>
</feature>
<evidence type="ECO:0000256" key="7">
    <source>
        <dbReference type="ARBA" id="ARBA00023235"/>
    </source>
</evidence>
<proteinExistence type="inferred from homology"/>
<dbReference type="InterPro" id="IPR013986">
    <property type="entry name" value="DExx_box_DNA_helicase_dom_sf"/>
</dbReference>
<reference evidence="17 18" key="1">
    <citation type="journal article" date="2014" name="Genome Announc.">
        <title>Complete Genome Sequence of Polychlorinated Biphenyl Degrader Comamonas testosteroni TK102 (NBRC 109938).</title>
        <authorList>
            <person name="Fukuda K."/>
            <person name="Hosoyama A."/>
            <person name="Tsuchikane K."/>
            <person name="Ohji S."/>
            <person name="Yamazoe A."/>
            <person name="Fujita N."/>
            <person name="Shintani M."/>
            <person name="Kimbara K."/>
        </authorList>
    </citation>
    <scope>NUCLEOTIDE SEQUENCE [LARGE SCALE GENOMIC DNA]</scope>
    <source>
        <strain evidence="17">TK102</strain>
    </source>
</reference>
<feature type="domain" description="UvrD-like helicase ATP-binding" evidence="15">
    <location>
        <begin position="1"/>
        <end position="310"/>
    </location>
</feature>
<feature type="region of interest" description="Disordered" evidence="14">
    <location>
        <begin position="69"/>
        <end position="88"/>
    </location>
</feature>
<dbReference type="PANTHER" id="PTHR11070:SF2">
    <property type="entry name" value="ATP-DEPENDENT DNA HELICASE SRS2"/>
    <property type="match status" value="1"/>
</dbReference>
<dbReference type="PROSITE" id="PS51198">
    <property type="entry name" value="UVRD_HELICASE_ATP_BIND"/>
    <property type="match status" value="1"/>
</dbReference>
<dbReference type="Pfam" id="PF00580">
    <property type="entry name" value="UvrD-helicase"/>
    <property type="match status" value="1"/>
</dbReference>
<evidence type="ECO:0000256" key="4">
    <source>
        <dbReference type="ARBA" id="ARBA00022806"/>
    </source>
</evidence>
<evidence type="ECO:0000313" key="17">
    <source>
        <dbReference type="EMBL" id="AIJ45065.1"/>
    </source>
</evidence>
<evidence type="ECO:0000259" key="15">
    <source>
        <dbReference type="PROSITE" id="PS51198"/>
    </source>
</evidence>
<evidence type="ECO:0000256" key="13">
    <source>
        <dbReference type="SAM" id="Coils"/>
    </source>
</evidence>
<dbReference type="InterPro" id="IPR000212">
    <property type="entry name" value="DNA_helicase_UvrD/REP"/>
</dbReference>
<name>A0A076PN30_COMTE</name>
<keyword evidence="5 12" id="KW-0067">ATP-binding</keyword>
<evidence type="ECO:0000256" key="6">
    <source>
        <dbReference type="ARBA" id="ARBA00023125"/>
    </source>
</evidence>
<comment type="catalytic activity">
    <reaction evidence="11">
        <text>ATP + H2O = ADP + phosphate + H(+)</text>
        <dbReference type="Rhea" id="RHEA:13065"/>
        <dbReference type="ChEBI" id="CHEBI:15377"/>
        <dbReference type="ChEBI" id="CHEBI:15378"/>
        <dbReference type="ChEBI" id="CHEBI:30616"/>
        <dbReference type="ChEBI" id="CHEBI:43474"/>
        <dbReference type="ChEBI" id="CHEBI:456216"/>
        <dbReference type="EC" id="5.6.2.4"/>
    </reaction>
</comment>
<dbReference type="Proteomes" id="UP000028782">
    <property type="component" value="Chromosome"/>
</dbReference>
<feature type="domain" description="UvrD-like helicase C-terminal" evidence="16">
    <location>
        <begin position="306"/>
        <end position="569"/>
    </location>
</feature>
<dbReference type="SUPFAM" id="SSF52540">
    <property type="entry name" value="P-loop containing nucleoside triphosphate hydrolases"/>
    <property type="match status" value="1"/>
</dbReference>
<dbReference type="PROSITE" id="PS51217">
    <property type="entry name" value="UVRD_HELICASE_CTER"/>
    <property type="match status" value="1"/>
</dbReference>
<sequence>MKLTTHQRQIVQTTRTYVEVHASPGSGKTTTLIQRVKHLMRSGVSADQILVLSFSNNSVDELSDRLQRSFEQKGNSGKKSSTNKKSAHESLPAIKTIHAFARTVVVQSGGSVDVVAPADRFALLKAALCNCRKDAIDRKLWYKLDGTKRRERLDLVRELQKDMHRLKQLLEAMNVAQAQKQGLRDVMTAPQFADSLEPFAPIAIAVQKRLARAKTVAGKLDFGDMLEQAVAAIESGARIPYTHVLVDEFQDGSAAQNLLLAALAARGCQLMVFGDPEQAIYGFAGNHYTPLDEVVEGAVVMPLPESHRLHRQNAELAMAVAGKNTQKIVTTREGAKPVLVTSGGPIEQARAVVRDVQQLLEQGVDPSSIAVLARTRATLKALEQSLLAPGIDTARKGAGRDVRHVQRVLRLVRLVERYAKTQQPIDPDAVAHVVRKVKLADAQDWKSRARGLQKAASSSSLEGRYKECRDIYLKVLGGVRNHPKAQRDINSWLAKCRDYASSIEMLRATKEEKPVVQTMTIHAAKGGEWDHVLVVGVADGELPIFHAKSEAALAEERRLLYVAITRARHTVRLYYAPTQHARGRKAFGGSSRLLEPAKVRRTMTQARG</sequence>
<dbReference type="GO" id="GO:0043138">
    <property type="term" value="F:3'-5' DNA helicase activity"/>
    <property type="evidence" value="ECO:0007669"/>
    <property type="project" value="UniProtKB-EC"/>
</dbReference>
<evidence type="ECO:0000256" key="9">
    <source>
        <dbReference type="ARBA" id="ARBA00034808"/>
    </source>
</evidence>
<evidence type="ECO:0000256" key="11">
    <source>
        <dbReference type="ARBA" id="ARBA00048988"/>
    </source>
</evidence>
<evidence type="ECO:0000256" key="2">
    <source>
        <dbReference type="ARBA" id="ARBA00022741"/>
    </source>
</evidence>
<dbReference type="InterPro" id="IPR014017">
    <property type="entry name" value="DNA_helicase_UvrD-like_C"/>
</dbReference>
<dbReference type="GO" id="GO:0003677">
    <property type="term" value="F:DNA binding"/>
    <property type="evidence" value="ECO:0007669"/>
    <property type="project" value="UniProtKB-KW"/>
</dbReference>
<keyword evidence="7" id="KW-0413">Isomerase</keyword>
<dbReference type="PANTHER" id="PTHR11070">
    <property type="entry name" value="UVRD / RECB / PCRA DNA HELICASE FAMILY MEMBER"/>
    <property type="match status" value="1"/>
</dbReference>
<comment type="similarity">
    <text evidence="1">Belongs to the helicase family. UvrD subfamily.</text>
</comment>
<feature type="binding site" evidence="12">
    <location>
        <begin position="22"/>
        <end position="29"/>
    </location>
    <ligand>
        <name>ATP</name>
        <dbReference type="ChEBI" id="CHEBI:30616"/>
    </ligand>
</feature>